<accession>A0A6I9XYV7</accession>
<keyword evidence="10" id="KW-0180">Complement pathway</keyword>
<protein>
    <submittedName>
        <fullName evidence="14">Complement C2-like</fullName>
    </submittedName>
</protein>
<evidence type="ECO:0000256" key="3">
    <source>
        <dbReference type="ARBA" id="ARBA00022588"/>
    </source>
</evidence>
<keyword evidence="2" id="KW-0964">Secreted</keyword>
<keyword evidence="8" id="KW-0720">Serine protease</keyword>
<reference evidence="14" key="1">
    <citation type="submission" date="2025-08" db="UniProtKB">
        <authorList>
            <consortium name="RefSeq"/>
        </authorList>
    </citation>
    <scope>IDENTIFICATION</scope>
    <source>
        <tissue evidence="14">Skeletal muscle</tissue>
    </source>
</reference>
<dbReference type="InterPro" id="IPR001254">
    <property type="entry name" value="Trypsin_dom"/>
</dbReference>
<evidence type="ECO:0000256" key="11">
    <source>
        <dbReference type="ARBA" id="ARBA00023180"/>
    </source>
</evidence>
<dbReference type="AlphaFoldDB" id="A0A6I9XYV7"/>
<evidence type="ECO:0000259" key="12">
    <source>
        <dbReference type="PROSITE" id="PS50240"/>
    </source>
</evidence>
<dbReference type="PANTHER" id="PTHR46393:SF2">
    <property type="entry name" value="COMPLEMENT C2"/>
    <property type="match status" value="1"/>
</dbReference>
<evidence type="ECO:0000256" key="2">
    <source>
        <dbReference type="ARBA" id="ARBA00022525"/>
    </source>
</evidence>
<dbReference type="InterPro" id="IPR043504">
    <property type="entry name" value="Peptidase_S1_PA_chymotrypsin"/>
</dbReference>
<dbReference type="GO" id="GO:0070062">
    <property type="term" value="C:extracellular exosome"/>
    <property type="evidence" value="ECO:0007669"/>
    <property type="project" value="TreeGrafter"/>
</dbReference>
<dbReference type="GeneID" id="106539399"/>
<comment type="subcellular location">
    <subcellularLocation>
        <location evidence="1">Secreted</location>
    </subcellularLocation>
</comment>
<keyword evidence="11" id="KW-0325">Glycoprotein</keyword>
<organism evidence="13 14">
    <name type="scientific">Thamnophis sirtalis</name>
    <dbReference type="NCBI Taxonomy" id="35019"/>
    <lineage>
        <taxon>Eukaryota</taxon>
        <taxon>Metazoa</taxon>
        <taxon>Chordata</taxon>
        <taxon>Craniata</taxon>
        <taxon>Vertebrata</taxon>
        <taxon>Euteleostomi</taxon>
        <taxon>Lepidosauria</taxon>
        <taxon>Squamata</taxon>
        <taxon>Bifurcata</taxon>
        <taxon>Unidentata</taxon>
        <taxon>Episquamata</taxon>
        <taxon>Toxicofera</taxon>
        <taxon>Serpentes</taxon>
        <taxon>Colubroidea</taxon>
        <taxon>Colubridae</taxon>
        <taxon>Natricinae</taxon>
        <taxon>Thamnophis</taxon>
    </lineage>
</organism>
<dbReference type="SUPFAM" id="SSF50494">
    <property type="entry name" value="Trypsin-like serine proteases"/>
    <property type="match status" value="1"/>
</dbReference>
<dbReference type="GO" id="GO:0045087">
    <property type="term" value="P:innate immune response"/>
    <property type="evidence" value="ECO:0007669"/>
    <property type="project" value="UniProtKB-KW"/>
</dbReference>
<dbReference type="KEGG" id="tsr:106539399"/>
<proteinExistence type="predicted"/>
<evidence type="ECO:0000256" key="1">
    <source>
        <dbReference type="ARBA" id="ARBA00004613"/>
    </source>
</evidence>
<keyword evidence="3" id="KW-0399">Innate immunity</keyword>
<keyword evidence="13" id="KW-1185">Reference proteome</keyword>
<dbReference type="RefSeq" id="XP_013909665.1">
    <property type="nucleotide sequence ID" value="XM_014054190.1"/>
</dbReference>
<name>A0A6I9XYV7_9SAUR</name>
<evidence type="ECO:0000256" key="7">
    <source>
        <dbReference type="ARBA" id="ARBA00022801"/>
    </source>
</evidence>
<dbReference type="PROSITE" id="PS50240">
    <property type="entry name" value="TRYPSIN_DOM"/>
    <property type="match status" value="1"/>
</dbReference>
<evidence type="ECO:0000256" key="9">
    <source>
        <dbReference type="ARBA" id="ARBA00022859"/>
    </source>
</evidence>
<evidence type="ECO:0000256" key="8">
    <source>
        <dbReference type="ARBA" id="ARBA00022825"/>
    </source>
</evidence>
<keyword evidence="6" id="KW-0677">Repeat</keyword>
<dbReference type="PANTHER" id="PTHR46393">
    <property type="entry name" value="SUSHI DOMAIN-CONTAINING PROTEIN"/>
    <property type="match status" value="1"/>
</dbReference>
<dbReference type="GO" id="GO:0004252">
    <property type="term" value="F:serine-type endopeptidase activity"/>
    <property type="evidence" value="ECO:0007669"/>
    <property type="project" value="InterPro"/>
</dbReference>
<keyword evidence="4" id="KW-0768">Sushi</keyword>
<evidence type="ECO:0000313" key="13">
    <source>
        <dbReference type="Proteomes" id="UP000504617"/>
    </source>
</evidence>
<keyword evidence="7" id="KW-0378">Hydrolase</keyword>
<dbReference type="Pfam" id="PF00089">
    <property type="entry name" value="Trypsin"/>
    <property type="match status" value="1"/>
</dbReference>
<dbReference type="Gene3D" id="2.40.10.10">
    <property type="entry name" value="Trypsin-like serine proteases"/>
    <property type="match status" value="1"/>
</dbReference>
<evidence type="ECO:0000256" key="10">
    <source>
        <dbReference type="ARBA" id="ARBA00022875"/>
    </source>
</evidence>
<dbReference type="GO" id="GO:0006508">
    <property type="term" value="P:proteolysis"/>
    <property type="evidence" value="ECO:0007669"/>
    <property type="project" value="UniProtKB-KW"/>
</dbReference>
<dbReference type="GO" id="GO:0006958">
    <property type="term" value="P:complement activation, classical pathway"/>
    <property type="evidence" value="ECO:0007669"/>
    <property type="project" value="UniProtKB-KW"/>
</dbReference>
<dbReference type="GO" id="GO:0009617">
    <property type="term" value="P:response to bacterium"/>
    <property type="evidence" value="ECO:0007669"/>
    <property type="project" value="TreeGrafter"/>
</dbReference>
<evidence type="ECO:0000256" key="4">
    <source>
        <dbReference type="ARBA" id="ARBA00022659"/>
    </source>
</evidence>
<dbReference type="Proteomes" id="UP000504617">
    <property type="component" value="Unplaced"/>
</dbReference>
<dbReference type="OrthoDB" id="9981647at2759"/>
<keyword evidence="9" id="KW-0391">Immunity</keyword>
<gene>
    <name evidence="14" type="primary">LOC106539399</name>
</gene>
<keyword evidence="5" id="KW-0645">Protease</keyword>
<evidence type="ECO:0000256" key="5">
    <source>
        <dbReference type="ARBA" id="ARBA00022670"/>
    </source>
</evidence>
<feature type="domain" description="Peptidase S1" evidence="12">
    <location>
        <begin position="10"/>
        <end position="122"/>
    </location>
</feature>
<evidence type="ECO:0000313" key="14">
    <source>
        <dbReference type="RefSeq" id="XP_013909665.1"/>
    </source>
</evidence>
<evidence type="ECO:0000256" key="6">
    <source>
        <dbReference type="ARBA" id="ARBA00022737"/>
    </source>
</evidence>
<dbReference type="InterPro" id="IPR009003">
    <property type="entry name" value="Peptidase_S1_PA"/>
</dbReference>
<sequence length="131" mass="14993">MNVQIKTKASRPMCASGALQKIYANVSNVDEVVTDRFLCSGEDMSLEAHTCKGESGGSLFVERRQRHFQVGVISWGTYDPCARHNKNDDGEVIRDRPSKESKPRDFYISLFQVQDWLRKYLDNSLTFIPMQ</sequence>